<dbReference type="Gene3D" id="3.20.20.80">
    <property type="entry name" value="Glycosidases"/>
    <property type="match status" value="1"/>
</dbReference>
<reference evidence="9" key="1">
    <citation type="submission" date="2022-03" db="EMBL/GenBank/DDBJ databases">
        <authorList>
            <person name="Martin C."/>
        </authorList>
    </citation>
    <scope>NUCLEOTIDE SEQUENCE</scope>
</reference>
<dbReference type="PANTHER" id="PTHR11177">
    <property type="entry name" value="CHITINASE"/>
    <property type="match status" value="1"/>
</dbReference>
<dbReference type="FunFam" id="3.20.20.80:FF:000007">
    <property type="entry name" value="Acidic mammalian chitinase"/>
    <property type="match status" value="1"/>
</dbReference>
<dbReference type="Pfam" id="PF00704">
    <property type="entry name" value="Glyco_hydro_18"/>
    <property type="match status" value="1"/>
</dbReference>
<dbReference type="PROSITE" id="PS01095">
    <property type="entry name" value="GH18_1"/>
    <property type="match status" value="1"/>
</dbReference>
<evidence type="ECO:0000313" key="10">
    <source>
        <dbReference type="Proteomes" id="UP000749559"/>
    </source>
</evidence>
<dbReference type="PROSITE" id="PS51910">
    <property type="entry name" value="GH18_2"/>
    <property type="match status" value="1"/>
</dbReference>
<dbReference type="SMART" id="SM00636">
    <property type="entry name" value="Glyco_18"/>
    <property type="match status" value="1"/>
</dbReference>
<keyword evidence="10" id="KW-1185">Reference proteome</keyword>
<evidence type="ECO:0000256" key="5">
    <source>
        <dbReference type="RuleBase" id="RU000489"/>
    </source>
</evidence>
<comment type="caution">
    <text evidence="9">The sequence shown here is derived from an EMBL/GenBank/DDBJ whole genome shotgun (WGS) entry which is preliminary data.</text>
</comment>
<keyword evidence="3" id="KW-1015">Disulfide bond</keyword>
<dbReference type="GO" id="GO:0008061">
    <property type="term" value="F:chitin binding"/>
    <property type="evidence" value="ECO:0007669"/>
    <property type="project" value="InterPro"/>
</dbReference>
<keyword evidence="2 5" id="KW-0378">Hydrolase</keyword>
<dbReference type="GO" id="GO:0005975">
    <property type="term" value="P:carbohydrate metabolic process"/>
    <property type="evidence" value="ECO:0007669"/>
    <property type="project" value="InterPro"/>
</dbReference>
<dbReference type="Gene3D" id="3.10.50.10">
    <property type="match status" value="1"/>
</dbReference>
<name>A0A8S4PI34_OWEFU</name>
<protein>
    <recommendedName>
        <fullName evidence="8">GH18 domain-containing protein</fullName>
    </recommendedName>
</protein>
<feature type="signal peptide" evidence="7">
    <location>
        <begin position="1"/>
        <end position="16"/>
    </location>
</feature>
<keyword evidence="1 7" id="KW-0732">Signal</keyword>
<feature type="chain" id="PRO_5035795654" description="GH18 domain-containing protein" evidence="7">
    <location>
        <begin position="17"/>
        <end position="506"/>
    </location>
</feature>
<dbReference type="OrthoDB" id="76388at2759"/>
<dbReference type="InterPro" id="IPR001223">
    <property type="entry name" value="Glyco_hydro18_cat"/>
</dbReference>
<evidence type="ECO:0000256" key="2">
    <source>
        <dbReference type="ARBA" id="ARBA00022801"/>
    </source>
</evidence>
<evidence type="ECO:0000256" key="7">
    <source>
        <dbReference type="SAM" id="SignalP"/>
    </source>
</evidence>
<organism evidence="9 10">
    <name type="scientific">Owenia fusiformis</name>
    <name type="common">Polychaete worm</name>
    <dbReference type="NCBI Taxonomy" id="6347"/>
    <lineage>
        <taxon>Eukaryota</taxon>
        <taxon>Metazoa</taxon>
        <taxon>Spiralia</taxon>
        <taxon>Lophotrochozoa</taxon>
        <taxon>Annelida</taxon>
        <taxon>Polychaeta</taxon>
        <taxon>Sedentaria</taxon>
        <taxon>Canalipalpata</taxon>
        <taxon>Sabellida</taxon>
        <taxon>Oweniida</taxon>
        <taxon>Oweniidae</taxon>
        <taxon>Owenia</taxon>
    </lineage>
</organism>
<dbReference type="InterPro" id="IPR050314">
    <property type="entry name" value="Glycosyl_Hydrlase_18"/>
</dbReference>
<feature type="domain" description="GH18" evidence="8">
    <location>
        <begin position="30"/>
        <end position="403"/>
    </location>
</feature>
<proteinExistence type="inferred from homology"/>
<evidence type="ECO:0000256" key="4">
    <source>
        <dbReference type="ARBA" id="ARBA00023295"/>
    </source>
</evidence>
<dbReference type="InterPro" id="IPR011583">
    <property type="entry name" value="Chitinase_II/V-like_cat"/>
</dbReference>
<dbReference type="EMBL" id="CAIIXF020000008">
    <property type="protein sequence ID" value="CAH1792705.1"/>
    <property type="molecule type" value="Genomic_DNA"/>
</dbReference>
<dbReference type="InterPro" id="IPR036508">
    <property type="entry name" value="Chitin-bd_dom_sf"/>
</dbReference>
<dbReference type="SUPFAM" id="SSF54556">
    <property type="entry name" value="Chitinase insertion domain"/>
    <property type="match status" value="1"/>
</dbReference>
<dbReference type="PANTHER" id="PTHR11177:SF317">
    <property type="entry name" value="CHITINASE 12-RELATED"/>
    <property type="match status" value="1"/>
</dbReference>
<dbReference type="FunFam" id="3.10.50.10:FF:000001">
    <property type="entry name" value="Chitinase 3-like 1"/>
    <property type="match status" value="1"/>
</dbReference>
<evidence type="ECO:0000259" key="8">
    <source>
        <dbReference type="PROSITE" id="PS51910"/>
    </source>
</evidence>
<dbReference type="InterPro" id="IPR001579">
    <property type="entry name" value="Glyco_hydro_18_chit_AS"/>
</dbReference>
<evidence type="ECO:0000256" key="6">
    <source>
        <dbReference type="RuleBase" id="RU004453"/>
    </source>
</evidence>
<dbReference type="GO" id="GO:0005576">
    <property type="term" value="C:extracellular region"/>
    <property type="evidence" value="ECO:0007669"/>
    <property type="project" value="TreeGrafter"/>
</dbReference>
<accession>A0A8S4PI34</accession>
<gene>
    <name evidence="9" type="ORF">OFUS_LOCUS17645</name>
</gene>
<sequence length="506" mass="54923">MFSHWILLALATVAFGATFLKERKPVASNKRVICYHTNWSQYRPSPGTFNPPDINPNLCTHLMYSFGVIDATTFEIIPYEWNDDGPGGLYEQFNNLKNQNPELKTLLAIGGWNFGMDVVSDMMATTQTRAAFINSALTFLRSRNFDGLDLDFEYPANRGSPPEDKQRFTLLCQELRAAFDADTTGPTLLLTAAVGAGKATVDSAYEVPEINAALDFINVMSYDFHGAWETDTDHNAPLYSRASQAGSDDEYWTTEWSSNYWVSLGADRDKLNIGIPLYGRSFTLANPSTFGLDAPATGEGVNGTWTRTYGFLAYYEVCLDFLGAKYGGNRIWNDEIKAPFAYHSDQWVGYDDVPSVIEKTRWIAENNFPGVIVWALDLDDFSNQCGGGAYPLMNAIVDNLDTCLDGTPIPCGGATTTQGPTTTTVAGATTTTAATTTTTTAATTTTSTASPATCSAACAQSAGASFTDHPTGDCGKYCQCVGDIGYDMTCSSGLCFKVDCSCCDWP</sequence>
<dbReference type="SUPFAM" id="SSF57625">
    <property type="entry name" value="Invertebrate chitin-binding proteins"/>
    <property type="match status" value="1"/>
</dbReference>
<evidence type="ECO:0000256" key="3">
    <source>
        <dbReference type="ARBA" id="ARBA00023157"/>
    </source>
</evidence>
<dbReference type="SUPFAM" id="SSF51445">
    <property type="entry name" value="(Trans)glycosidases"/>
    <property type="match status" value="1"/>
</dbReference>
<evidence type="ECO:0000313" key="9">
    <source>
        <dbReference type="EMBL" id="CAH1792705.1"/>
    </source>
</evidence>
<comment type="similarity">
    <text evidence="6">Belongs to the glycosyl hydrolase 18 family.</text>
</comment>
<dbReference type="InterPro" id="IPR017853">
    <property type="entry name" value="GH"/>
</dbReference>
<keyword evidence="4 5" id="KW-0326">Glycosidase</keyword>
<dbReference type="Proteomes" id="UP000749559">
    <property type="component" value="Unassembled WGS sequence"/>
</dbReference>
<evidence type="ECO:0000256" key="1">
    <source>
        <dbReference type="ARBA" id="ARBA00022729"/>
    </source>
</evidence>
<dbReference type="CDD" id="cd02872">
    <property type="entry name" value="GH18_chitolectin_chitotriosidase"/>
    <property type="match status" value="1"/>
</dbReference>
<dbReference type="AlphaFoldDB" id="A0A8S4PI34"/>
<dbReference type="GO" id="GO:0006032">
    <property type="term" value="P:chitin catabolic process"/>
    <property type="evidence" value="ECO:0007669"/>
    <property type="project" value="TreeGrafter"/>
</dbReference>
<dbReference type="InterPro" id="IPR029070">
    <property type="entry name" value="Chitinase_insertion_sf"/>
</dbReference>
<dbReference type="GO" id="GO:0004568">
    <property type="term" value="F:chitinase activity"/>
    <property type="evidence" value="ECO:0007669"/>
    <property type="project" value="UniProtKB-ARBA"/>
</dbReference>